<evidence type="ECO:0000313" key="3">
    <source>
        <dbReference type="Proteomes" id="UP000242715"/>
    </source>
</evidence>
<proteinExistence type="predicted"/>
<protein>
    <recommendedName>
        <fullName evidence="1">Reverse transcriptase zinc-binding domain-containing protein</fullName>
    </recommendedName>
</protein>
<dbReference type="InterPro" id="IPR026960">
    <property type="entry name" value="RVT-Znf"/>
</dbReference>
<dbReference type="Proteomes" id="UP000242715">
    <property type="component" value="Unassembled WGS sequence"/>
</dbReference>
<dbReference type="EMBL" id="DF973564">
    <property type="protein sequence ID" value="GAU34700.1"/>
    <property type="molecule type" value="Genomic_DNA"/>
</dbReference>
<dbReference type="Pfam" id="PF13966">
    <property type="entry name" value="zf-RVT"/>
    <property type="match status" value="1"/>
</dbReference>
<sequence length="108" mass="12834">MEDNNLARQLVFKKVWHKFVSLKVVVFVQHMLQNRIPSRENLNKRGIRVNSVMSCAEDYGKVESTSHIFFECPDAYEVWMNIYKWLRVKSVMHIDCIIHFNAFAETVQ</sequence>
<gene>
    <name evidence="2" type="ORF">TSUD_29410</name>
</gene>
<evidence type="ECO:0000259" key="1">
    <source>
        <dbReference type="Pfam" id="PF13966"/>
    </source>
</evidence>
<evidence type="ECO:0000313" key="2">
    <source>
        <dbReference type="EMBL" id="GAU34700.1"/>
    </source>
</evidence>
<organism evidence="2 3">
    <name type="scientific">Trifolium subterraneum</name>
    <name type="common">Subterranean clover</name>
    <dbReference type="NCBI Taxonomy" id="3900"/>
    <lineage>
        <taxon>Eukaryota</taxon>
        <taxon>Viridiplantae</taxon>
        <taxon>Streptophyta</taxon>
        <taxon>Embryophyta</taxon>
        <taxon>Tracheophyta</taxon>
        <taxon>Spermatophyta</taxon>
        <taxon>Magnoliopsida</taxon>
        <taxon>eudicotyledons</taxon>
        <taxon>Gunneridae</taxon>
        <taxon>Pentapetalae</taxon>
        <taxon>rosids</taxon>
        <taxon>fabids</taxon>
        <taxon>Fabales</taxon>
        <taxon>Fabaceae</taxon>
        <taxon>Papilionoideae</taxon>
        <taxon>50 kb inversion clade</taxon>
        <taxon>NPAAA clade</taxon>
        <taxon>Hologalegina</taxon>
        <taxon>IRL clade</taxon>
        <taxon>Trifolieae</taxon>
        <taxon>Trifolium</taxon>
    </lineage>
</organism>
<dbReference type="AlphaFoldDB" id="A0A2Z6NED3"/>
<name>A0A2Z6NED3_TRISU</name>
<accession>A0A2Z6NED3</accession>
<reference evidence="3" key="1">
    <citation type="journal article" date="2017" name="Front. Plant Sci.">
        <title>Climate Clever Clovers: New Paradigm to Reduce the Environmental Footprint of Ruminants by Breeding Low Methanogenic Forages Utilizing Haplotype Variation.</title>
        <authorList>
            <person name="Kaur P."/>
            <person name="Appels R."/>
            <person name="Bayer P.E."/>
            <person name="Keeble-Gagnere G."/>
            <person name="Wang J."/>
            <person name="Hirakawa H."/>
            <person name="Shirasawa K."/>
            <person name="Vercoe P."/>
            <person name="Stefanova K."/>
            <person name="Durmic Z."/>
            <person name="Nichols P."/>
            <person name="Revell C."/>
            <person name="Isobe S.N."/>
            <person name="Edwards D."/>
            <person name="Erskine W."/>
        </authorList>
    </citation>
    <scope>NUCLEOTIDE SEQUENCE [LARGE SCALE GENOMIC DNA]</scope>
    <source>
        <strain evidence="3">cv. Daliak</strain>
    </source>
</reference>
<keyword evidence="3" id="KW-1185">Reference proteome</keyword>
<dbReference type="OrthoDB" id="1433444at2759"/>
<feature type="domain" description="Reverse transcriptase zinc-binding" evidence="1">
    <location>
        <begin position="9"/>
        <end position="79"/>
    </location>
</feature>